<dbReference type="AlphaFoldDB" id="A0A8T0ESL6"/>
<comment type="caution">
    <text evidence="3">The sequence shown here is derived from an EMBL/GenBank/DDBJ whole genome shotgun (WGS) entry which is preliminary data.</text>
</comment>
<dbReference type="SUPFAM" id="SSF57667">
    <property type="entry name" value="beta-beta-alpha zinc fingers"/>
    <property type="match status" value="1"/>
</dbReference>
<gene>
    <name evidence="3" type="ORF">HNY73_014291</name>
</gene>
<evidence type="ECO:0000256" key="1">
    <source>
        <dbReference type="PROSITE-ProRule" id="PRU00042"/>
    </source>
</evidence>
<reference evidence="3" key="2">
    <citation type="submission" date="2020-06" db="EMBL/GenBank/DDBJ databases">
        <authorList>
            <person name="Sheffer M."/>
        </authorList>
    </citation>
    <scope>NUCLEOTIDE SEQUENCE</scope>
</reference>
<dbReference type="Gene3D" id="3.30.160.60">
    <property type="entry name" value="Classic Zinc Finger"/>
    <property type="match status" value="1"/>
</dbReference>
<dbReference type="SMART" id="SM00355">
    <property type="entry name" value="ZnF_C2H2"/>
    <property type="match status" value="3"/>
</dbReference>
<dbReference type="PROSITE" id="PS00028">
    <property type="entry name" value="ZINC_FINGER_C2H2_1"/>
    <property type="match status" value="2"/>
</dbReference>
<feature type="domain" description="C2H2-type" evidence="2">
    <location>
        <begin position="77"/>
        <end position="99"/>
    </location>
</feature>
<accession>A0A8T0ESL6</accession>
<protein>
    <submittedName>
        <fullName evidence="3">Oocyte zinc finger protein XlCOF26-like protein</fullName>
    </submittedName>
</protein>
<keyword evidence="1" id="KW-0862">Zinc</keyword>
<evidence type="ECO:0000313" key="4">
    <source>
        <dbReference type="Proteomes" id="UP000807504"/>
    </source>
</evidence>
<keyword evidence="4" id="KW-1185">Reference proteome</keyword>
<organism evidence="3 4">
    <name type="scientific">Argiope bruennichi</name>
    <name type="common">Wasp spider</name>
    <name type="synonym">Aranea bruennichi</name>
    <dbReference type="NCBI Taxonomy" id="94029"/>
    <lineage>
        <taxon>Eukaryota</taxon>
        <taxon>Metazoa</taxon>
        <taxon>Ecdysozoa</taxon>
        <taxon>Arthropoda</taxon>
        <taxon>Chelicerata</taxon>
        <taxon>Arachnida</taxon>
        <taxon>Araneae</taxon>
        <taxon>Araneomorphae</taxon>
        <taxon>Entelegynae</taxon>
        <taxon>Araneoidea</taxon>
        <taxon>Araneidae</taxon>
        <taxon>Argiope</taxon>
    </lineage>
</organism>
<name>A0A8T0ESL6_ARGBR</name>
<dbReference type="GO" id="GO:0008270">
    <property type="term" value="F:zinc ion binding"/>
    <property type="evidence" value="ECO:0007669"/>
    <property type="project" value="UniProtKB-KW"/>
</dbReference>
<sequence>MTVLETREAHLFRIAEHPPTCPSCGETFSYRYQLEFHFKWKHRDSGSIFICSDCNESSTEEHKFKLHISKHGKIMRHTCEKCGFRFVTELELKMHQLIHRKVTRKQGAVDICSHLPAAIPDLAESEVTLQETIAAPCRGCFSRQSFSVRHSRKNRFSECSYVTCIKQKVCAHGNRWTHSL</sequence>
<evidence type="ECO:0000259" key="2">
    <source>
        <dbReference type="PROSITE" id="PS50157"/>
    </source>
</evidence>
<dbReference type="Proteomes" id="UP000807504">
    <property type="component" value="Unassembled WGS sequence"/>
</dbReference>
<evidence type="ECO:0000313" key="3">
    <source>
        <dbReference type="EMBL" id="KAF8777426.1"/>
    </source>
</evidence>
<keyword evidence="1" id="KW-0479">Metal-binding</keyword>
<dbReference type="InterPro" id="IPR013087">
    <property type="entry name" value="Znf_C2H2_type"/>
</dbReference>
<proteinExistence type="predicted"/>
<dbReference type="EMBL" id="JABXBU010002072">
    <property type="protein sequence ID" value="KAF8777426.1"/>
    <property type="molecule type" value="Genomic_DNA"/>
</dbReference>
<dbReference type="PROSITE" id="PS50157">
    <property type="entry name" value="ZINC_FINGER_C2H2_2"/>
    <property type="match status" value="2"/>
</dbReference>
<reference evidence="3" key="1">
    <citation type="journal article" date="2020" name="bioRxiv">
        <title>Chromosome-level reference genome of the European wasp spider Argiope bruennichi: a resource for studies on range expansion and evolutionary adaptation.</title>
        <authorList>
            <person name="Sheffer M.M."/>
            <person name="Hoppe A."/>
            <person name="Krehenwinkel H."/>
            <person name="Uhl G."/>
            <person name="Kuss A.W."/>
            <person name="Jensen L."/>
            <person name="Jensen C."/>
            <person name="Gillespie R.G."/>
            <person name="Hoff K.J."/>
            <person name="Prost S."/>
        </authorList>
    </citation>
    <scope>NUCLEOTIDE SEQUENCE</scope>
</reference>
<keyword evidence="1" id="KW-0863">Zinc-finger</keyword>
<dbReference type="InterPro" id="IPR036236">
    <property type="entry name" value="Znf_C2H2_sf"/>
</dbReference>
<feature type="domain" description="C2H2-type" evidence="2">
    <location>
        <begin position="19"/>
        <end position="47"/>
    </location>
</feature>